<dbReference type="CDD" id="cd03811">
    <property type="entry name" value="GT4_GT28_WabH-like"/>
    <property type="match status" value="1"/>
</dbReference>
<organism evidence="2 3">
    <name type="scientific">Photobacterium sp. (strain ATCC 43367)</name>
    <dbReference type="NCBI Taxonomy" id="379097"/>
    <lineage>
        <taxon>Bacteria</taxon>
        <taxon>Pseudomonadati</taxon>
        <taxon>Pseudomonadota</taxon>
        <taxon>Gammaproteobacteria</taxon>
        <taxon>Vibrionales</taxon>
        <taxon>Vibrionaceae</taxon>
        <taxon>Vibrio</taxon>
        <taxon>Vibrio oreintalis group</taxon>
    </lineage>
</organism>
<dbReference type="EMBL" id="JRWP01000044">
    <property type="protein sequence ID" value="KGY07462.1"/>
    <property type="molecule type" value="Genomic_DNA"/>
</dbReference>
<reference evidence="2 3" key="1">
    <citation type="submission" date="2014-10" db="EMBL/GenBank/DDBJ databases">
        <title>Genome sequencing of Vibrio sinaloensis T08.</title>
        <authorList>
            <person name="Chan K.-G."/>
            <person name="Mohamad N.I."/>
        </authorList>
    </citation>
    <scope>NUCLEOTIDE SEQUENCE [LARGE SCALE GENOMIC DNA]</scope>
    <source>
        <strain evidence="2 3">T08</strain>
    </source>
</reference>
<name>A0A0A5HPI3_PHOS4</name>
<evidence type="ECO:0000313" key="3">
    <source>
        <dbReference type="Proteomes" id="UP000030451"/>
    </source>
</evidence>
<proteinExistence type="predicted"/>
<dbReference type="SUPFAM" id="SSF53756">
    <property type="entry name" value="UDP-Glycosyltransferase/glycogen phosphorylase"/>
    <property type="match status" value="1"/>
</dbReference>
<protein>
    <submittedName>
        <fullName evidence="2">Glycosyl transferase</fullName>
    </submittedName>
</protein>
<comment type="caution">
    <text evidence="2">The sequence shown here is derived from an EMBL/GenBank/DDBJ whole genome shotgun (WGS) entry which is preliminary data.</text>
</comment>
<feature type="domain" description="Glycosyl transferase family 1" evidence="1">
    <location>
        <begin position="213"/>
        <end position="359"/>
    </location>
</feature>
<accession>A0A0A5HPI3</accession>
<dbReference type="InterPro" id="IPR001296">
    <property type="entry name" value="Glyco_trans_1"/>
</dbReference>
<sequence>MRVAIVVNCLKIGGMERVAVNLADAFHDAGYQTDLIYLKNRKREIEPKNADLPVNLFNLKKQSLITGVGAIWFLACKILNLFSAKTFPIWFAYLEAYFFKRQLTKLEQKNGRPFDLVIFRGQGTFEHIWPIEDERFVFVCENVQKKNMYGHLSKRVFSNLFNKRNVTCVSQGALESFNDMAAAHQITPKKAIVINNPNDLVNIRNKAAETQSELHDKPYILGLGRLVPQKNFVLLVQAYHYAIEKYRIEQDLVIVGAGNDLTNIQNEAKRLKLTSKVHFKGQQTNPFPWYKHADLYVLSSKHEGLGMVLIESLACGTPVVSTDSHGGVRQIMNGLLEPFLAQETPESLGDKIYFALKRPWDNEFTEFVDSTLLKFDGSEITKDYIKEFKAIS</sequence>
<dbReference type="Pfam" id="PF00534">
    <property type="entry name" value="Glycos_transf_1"/>
    <property type="match status" value="1"/>
</dbReference>
<dbReference type="PANTHER" id="PTHR12526">
    <property type="entry name" value="GLYCOSYLTRANSFERASE"/>
    <property type="match status" value="1"/>
</dbReference>
<dbReference type="Gene3D" id="3.40.50.2000">
    <property type="entry name" value="Glycogen Phosphorylase B"/>
    <property type="match status" value="2"/>
</dbReference>
<dbReference type="GO" id="GO:0016757">
    <property type="term" value="F:glycosyltransferase activity"/>
    <property type="evidence" value="ECO:0007669"/>
    <property type="project" value="InterPro"/>
</dbReference>
<dbReference type="GO" id="GO:1901135">
    <property type="term" value="P:carbohydrate derivative metabolic process"/>
    <property type="evidence" value="ECO:0007669"/>
    <property type="project" value="UniProtKB-ARBA"/>
</dbReference>
<evidence type="ECO:0000313" key="2">
    <source>
        <dbReference type="EMBL" id="KGY07462.1"/>
    </source>
</evidence>
<dbReference type="AlphaFoldDB" id="A0A0A5HPI3"/>
<evidence type="ECO:0000259" key="1">
    <source>
        <dbReference type="Pfam" id="PF00534"/>
    </source>
</evidence>
<dbReference type="Proteomes" id="UP000030451">
    <property type="component" value="Unassembled WGS sequence"/>
</dbReference>
<gene>
    <name evidence="2" type="ORF">NM06_16770</name>
</gene>
<keyword evidence="2" id="KW-0808">Transferase</keyword>